<proteinExistence type="inferred from homology"/>
<evidence type="ECO:0000256" key="1">
    <source>
        <dbReference type="ARBA" id="ARBA00001913"/>
    </source>
</evidence>
<feature type="active site" evidence="6">
    <location>
        <position position="354"/>
    </location>
</feature>
<dbReference type="Proteomes" id="UP001302126">
    <property type="component" value="Unassembled WGS sequence"/>
</dbReference>
<evidence type="ECO:0000256" key="6">
    <source>
        <dbReference type="PIRSR" id="PIRSR601382-1"/>
    </source>
</evidence>
<comment type="cofactor">
    <cofactor evidence="1 7">
        <name>Ca(2+)</name>
        <dbReference type="ChEBI" id="CHEBI:29108"/>
    </cofactor>
</comment>
<dbReference type="GO" id="GO:0005783">
    <property type="term" value="C:endoplasmic reticulum"/>
    <property type="evidence" value="ECO:0007669"/>
    <property type="project" value="TreeGrafter"/>
</dbReference>
<keyword evidence="10" id="KW-0812">Transmembrane</keyword>
<comment type="similarity">
    <text evidence="3 9">Belongs to the glycosyl hydrolase 47 family.</text>
</comment>
<keyword evidence="5 8" id="KW-1015">Disulfide bond</keyword>
<dbReference type="GO" id="GO:0036503">
    <property type="term" value="P:ERAD pathway"/>
    <property type="evidence" value="ECO:0007669"/>
    <property type="project" value="UniProtKB-ARBA"/>
</dbReference>
<reference evidence="11" key="1">
    <citation type="journal article" date="2023" name="Mol. Phylogenet. Evol.">
        <title>Genome-scale phylogeny and comparative genomics of the fungal order Sordariales.</title>
        <authorList>
            <person name="Hensen N."/>
            <person name="Bonometti L."/>
            <person name="Westerberg I."/>
            <person name="Brannstrom I.O."/>
            <person name="Guillou S."/>
            <person name="Cros-Aarteil S."/>
            <person name="Calhoun S."/>
            <person name="Haridas S."/>
            <person name="Kuo A."/>
            <person name="Mondo S."/>
            <person name="Pangilinan J."/>
            <person name="Riley R."/>
            <person name="LaButti K."/>
            <person name="Andreopoulos B."/>
            <person name="Lipzen A."/>
            <person name="Chen C."/>
            <person name="Yan M."/>
            <person name="Daum C."/>
            <person name="Ng V."/>
            <person name="Clum A."/>
            <person name="Steindorff A."/>
            <person name="Ohm R.A."/>
            <person name="Martin F."/>
            <person name="Silar P."/>
            <person name="Natvig D.O."/>
            <person name="Lalanne C."/>
            <person name="Gautier V."/>
            <person name="Ament-Velasquez S.L."/>
            <person name="Kruys A."/>
            <person name="Hutchinson M.I."/>
            <person name="Powell A.J."/>
            <person name="Barry K."/>
            <person name="Miller A.N."/>
            <person name="Grigoriev I.V."/>
            <person name="Debuchy R."/>
            <person name="Gladieux P."/>
            <person name="Hiltunen Thoren M."/>
            <person name="Johannesson H."/>
        </authorList>
    </citation>
    <scope>NUCLEOTIDE SEQUENCE</scope>
    <source>
        <strain evidence="11">PSN309</strain>
    </source>
</reference>
<keyword evidence="7" id="KW-0479">Metal-binding</keyword>
<reference evidence="11" key="2">
    <citation type="submission" date="2023-05" db="EMBL/GenBank/DDBJ databases">
        <authorList>
            <consortium name="Lawrence Berkeley National Laboratory"/>
            <person name="Steindorff A."/>
            <person name="Hensen N."/>
            <person name="Bonometti L."/>
            <person name="Westerberg I."/>
            <person name="Brannstrom I.O."/>
            <person name="Guillou S."/>
            <person name="Cros-Aarteil S."/>
            <person name="Calhoun S."/>
            <person name="Haridas S."/>
            <person name="Kuo A."/>
            <person name="Mondo S."/>
            <person name="Pangilinan J."/>
            <person name="Riley R."/>
            <person name="Labutti K."/>
            <person name="Andreopoulos B."/>
            <person name="Lipzen A."/>
            <person name="Chen C."/>
            <person name="Yanf M."/>
            <person name="Daum C."/>
            <person name="Ng V."/>
            <person name="Clum A."/>
            <person name="Ohm R."/>
            <person name="Martin F."/>
            <person name="Silar P."/>
            <person name="Natvig D."/>
            <person name="Lalanne C."/>
            <person name="Gautier V."/>
            <person name="Ament-Velasquez S.L."/>
            <person name="Kruys A."/>
            <person name="Hutchinson M.I."/>
            <person name="Powell A.J."/>
            <person name="Barry K."/>
            <person name="Miller A.N."/>
            <person name="Grigoriev I.V."/>
            <person name="Debuchy R."/>
            <person name="Gladieux P."/>
            <person name="Thoren M.H."/>
            <person name="Johannesson H."/>
        </authorList>
    </citation>
    <scope>NUCLEOTIDE SEQUENCE</scope>
    <source>
        <strain evidence="11">PSN309</strain>
    </source>
</reference>
<evidence type="ECO:0000313" key="11">
    <source>
        <dbReference type="EMBL" id="KAK4183789.1"/>
    </source>
</evidence>
<sequence length="619" mass="70459">MGKLIGHSSLRRQLLGSHRPMQWREFFIIVCTLALVLTYRLGWLDELVLSYQPPESVRLERYMNLGELTYEYEYKKSSINWGMAKLKYPPTKPLAKLPDPDELPPLESLPRIQHVFDKETPEEKQLRDKRRRAVRDLTVKSWEGYRAYAWKKDALLPLTGGFQNQFSGWAATLVDSLDTLWIMGLREEFDEAVAAVAEIDFGNSSTPYVNIFETNIRYLGGLLAAYDLSGREVLLQKAVELGNLIYLGFDTHNRLPVDNISLMAANNSIEGEAEGQSAEWQVVSASPGTLTLELTRLSQITGDNKYYDAVDKLIDVFARGQNKTLVPGLFPMYVSMQQGNVTTGNTFTIAGNADSLYEYLPKMHLLLSQTQERLGQLTRGFLDAAKRHLFFRPMVPGGDDILISGNLNVDEMKKKTLDPETEHLACFIGGTLALAGRMLESEEDVVVGARLTRGCVYAYQAFPTGIMPERLNMIPCESSSRCTWNETKWNEEKKKRYEYKPHLPKGFTTAKDPRYILRPEAIESVFYMWRITGEQEWADAAWDMFESVVRATKTPLGAATVKDVTVSSDKVEQEDFMESFWIAETLKYFYLIFSPPDLISLDRYILNTEAHPFLRPEAS</sequence>
<feature type="disulfide bond" evidence="8">
    <location>
        <begin position="426"/>
        <end position="455"/>
    </location>
</feature>
<dbReference type="PANTHER" id="PTHR11742">
    <property type="entry name" value="MANNOSYL-OLIGOSACCHARIDE ALPHA-1,2-MANNOSIDASE-RELATED"/>
    <property type="match status" value="1"/>
</dbReference>
<evidence type="ECO:0000256" key="3">
    <source>
        <dbReference type="ARBA" id="ARBA00007658"/>
    </source>
</evidence>
<evidence type="ECO:0000256" key="9">
    <source>
        <dbReference type="RuleBase" id="RU361193"/>
    </source>
</evidence>
<keyword evidence="4 9" id="KW-0378">Hydrolase</keyword>
<accession>A0AAN7AEM6</accession>
<dbReference type="SUPFAM" id="SSF48225">
    <property type="entry name" value="Seven-hairpin glycosidases"/>
    <property type="match status" value="1"/>
</dbReference>
<evidence type="ECO:0000256" key="5">
    <source>
        <dbReference type="ARBA" id="ARBA00023157"/>
    </source>
</evidence>
<keyword evidence="9" id="KW-0326">Glycosidase</keyword>
<feature type="active site" description="Proton donor" evidence="6">
    <location>
        <position position="469"/>
    </location>
</feature>
<organism evidence="11 12">
    <name type="scientific">Podospora australis</name>
    <dbReference type="NCBI Taxonomy" id="1536484"/>
    <lineage>
        <taxon>Eukaryota</taxon>
        <taxon>Fungi</taxon>
        <taxon>Dikarya</taxon>
        <taxon>Ascomycota</taxon>
        <taxon>Pezizomycotina</taxon>
        <taxon>Sordariomycetes</taxon>
        <taxon>Sordariomycetidae</taxon>
        <taxon>Sordariales</taxon>
        <taxon>Podosporaceae</taxon>
        <taxon>Podospora</taxon>
    </lineage>
</organism>
<dbReference type="PRINTS" id="PR00747">
    <property type="entry name" value="GLYHDRLASE47"/>
</dbReference>
<dbReference type="PANTHER" id="PTHR11742:SF29">
    <property type="entry name" value="ALPHA-1,2-MANNOSIDASE"/>
    <property type="match status" value="1"/>
</dbReference>
<evidence type="ECO:0000256" key="4">
    <source>
        <dbReference type="ARBA" id="ARBA00022801"/>
    </source>
</evidence>
<dbReference type="Gene3D" id="1.50.10.10">
    <property type="match status" value="1"/>
</dbReference>
<dbReference type="EC" id="3.2.1.-" evidence="9"/>
<feature type="active site" description="Proton donor" evidence="6">
    <location>
        <position position="213"/>
    </location>
</feature>
<dbReference type="AlphaFoldDB" id="A0AAN7AEM6"/>
<protein>
    <recommendedName>
        <fullName evidence="9">alpha-1,2-Mannosidase</fullName>
        <ecNumber evidence="9">3.2.1.-</ecNumber>
    </recommendedName>
</protein>
<evidence type="ECO:0000256" key="7">
    <source>
        <dbReference type="PIRSR" id="PIRSR601382-2"/>
    </source>
</evidence>
<dbReference type="GO" id="GO:0016020">
    <property type="term" value="C:membrane"/>
    <property type="evidence" value="ECO:0007669"/>
    <property type="project" value="InterPro"/>
</dbReference>
<feature type="binding site" evidence="7">
    <location>
        <position position="608"/>
    </location>
    <ligand>
        <name>Ca(2+)</name>
        <dbReference type="ChEBI" id="CHEBI:29108"/>
    </ligand>
</feature>
<feature type="transmembrane region" description="Helical" evidence="10">
    <location>
        <begin position="21"/>
        <end position="43"/>
    </location>
</feature>
<dbReference type="InterPro" id="IPR001382">
    <property type="entry name" value="Glyco_hydro_47"/>
</dbReference>
<dbReference type="InterPro" id="IPR012341">
    <property type="entry name" value="6hp_glycosidase-like_sf"/>
</dbReference>
<dbReference type="GO" id="GO:0005509">
    <property type="term" value="F:calcium ion binding"/>
    <property type="evidence" value="ECO:0007669"/>
    <property type="project" value="InterPro"/>
</dbReference>
<dbReference type="GO" id="GO:0005975">
    <property type="term" value="P:carbohydrate metabolic process"/>
    <property type="evidence" value="ECO:0007669"/>
    <property type="project" value="InterPro"/>
</dbReference>
<name>A0AAN7AEM6_9PEZI</name>
<feature type="active site" evidence="6">
    <location>
        <position position="520"/>
    </location>
</feature>
<dbReference type="EMBL" id="MU864524">
    <property type="protein sequence ID" value="KAK4183789.1"/>
    <property type="molecule type" value="Genomic_DNA"/>
</dbReference>
<evidence type="ECO:0000256" key="8">
    <source>
        <dbReference type="PIRSR" id="PIRSR601382-3"/>
    </source>
</evidence>
<dbReference type="Pfam" id="PF01532">
    <property type="entry name" value="Glyco_hydro_47"/>
    <property type="match status" value="1"/>
</dbReference>
<dbReference type="GO" id="GO:0004571">
    <property type="term" value="F:mannosyl-oligosaccharide 1,2-alpha-mannosidase activity"/>
    <property type="evidence" value="ECO:0007669"/>
    <property type="project" value="InterPro"/>
</dbReference>
<gene>
    <name evidence="11" type="ORF">QBC35DRAFT_507340</name>
</gene>
<evidence type="ECO:0000256" key="10">
    <source>
        <dbReference type="SAM" id="Phobius"/>
    </source>
</evidence>
<keyword evidence="10" id="KW-1133">Transmembrane helix</keyword>
<comment type="caution">
    <text evidence="11">The sequence shown here is derived from an EMBL/GenBank/DDBJ whole genome shotgun (WGS) entry which is preliminary data.</text>
</comment>
<dbReference type="FunFam" id="1.50.10.10:FF:000037">
    <property type="entry name" value="alpha-1,2-Mannosidase"/>
    <property type="match status" value="1"/>
</dbReference>
<dbReference type="InterPro" id="IPR050749">
    <property type="entry name" value="Glycosyl_Hydrolase_47"/>
</dbReference>
<keyword evidence="7" id="KW-0106">Calcium</keyword>
<keyword evidence="12" id="KW-1185">Reference proteome</keyword>
<evidence type="ECO:0000313" key="12">
    <source>
        <dbReference type="Proteomes" id="UP001302126"/>
    </source>
</evidence>
<comment type="pathway">
    <text evidence="2">Protein modification; protein glycosylation.</text>
</comment>
<keyword evidence="10" id="KW-0472">Membrane</keyword>
<evidence type="ECO:0000256" key="2">
    <source>
        <dbReference type="ARBA" id="ARBA00004922"/>
    </source>
</evidence>
<dbReference type="InterPro" id="IPR036026">
    <property type="entry name" value="Seven-hairpin_glycosidases"/>
</dbReference>